<evidence type="ECO:0000259" key="4">
    <source>
        <dbReference type="Pfam" id="PF00496"/>
    </source>
</evidence>
<organism evidence="5 6">
    <name type="scientific">Candidatus Endolissoclinum faulkneri L5</name>
    <dbReference type="NCBI Taxonomy" id="1401328"/>
    <lineage>
        <taxon>Bacteria</taxon>
        <taxon>Pseudomonadati</taxon>
        <taxon>Pseudomonadota</taxon>
        <taxon>Alphaproteobacteria</taxon>
        <taxon>Rhodospirillales</taxon>
        <taxon>Rhodospirillaceae</taxon>
        <taxon>Candidatus Endolissoclinum</taxon>
    </lineage>
</organism>
<keyword evidence="6" id="KW-1185">Reference proteome</keyword>
<dbReference type="KEGG" id="efk:P856_188"/>
<dbReference type="STRING" id="1401328.P856_188"/>
<dbReference type="PANTHER" id="PTHR30290:SF38">
    <property type="entry name" value="D,D-DIPEPTIDE-BINDING PERIPLASMIC PROTEIN DDPA-RELATED"/>
    <property type="match status" value="1"/>
</dbReference>
<evidence type="ECO:0000256" key="3">
    <source>
        <dbReference type="ARBA" id="ARBA00022729"/>
    </source>
</evidence>
<name>V9TUQ7_9PROT</name>
<accession>V9TUQ7</accession>
<dbReference type="PIRSF" id="PIRSF002741">
    <property type="entry name" value="MppA"/>
    <property type="match status" value="1"/>
</dbReference>
<dbReference type="Gene3D" id="3.40.190.10">
    <property type="entry name" value="Periplasmic binding protein-like II"/>
    <property type="match status" value="1"/>
</dbReference>
<gene>
    <name evidence="5" type="ORF">P856_188</name>
</gene>
<dbReference type="eggNOG" id="COG0747">
    <property type="taxonomic scope" value="Bacteria"/>
</dbReference>
<dbReference type="HOGENOM" id="CLU_017028_7_1_5"/>
<keyword evidence="3" id="KW-0732">Signal</keyword>
<evidence type="ECO:0000256" key="2">
    <source>
        <dbReference type="ARBA" id="ARBA00005695"/>
    </source>
</evidence>
<dbReference type="Gene3D" id="3.10.105.10">
    <property type="entry name" value="Dipeptide-binding Protein, Domain 3"/>
    <property type="match status" value="1"/>
</dbReference>
<reference evidence="5 6" key="1">
    <citation type="journal article" date="2013" name="PLoS ONE">
        <title>Bacterial endosymbiosis in a chordate host: long-term co-evolution and conservation of secondary metabolism.</title>
        <authorList>
            <person name="Kwan J.C."/>
            <person name="Schmidt E.W."/>
        </authorList>
    </citation>
    <scope>NUCLEOTIDE SEQUENCE [LARGE SCALE GENOMIC DNA]</scope>
    <source>
        <strain evidence="6">faulkneri L5</strain>
    </source>
</reference>
<feature type="domain" description="Solute-binding protein family 5" evidence="4">
    <location>
        <begin position="79"/>
        <end position="441"/>
    </location>
</feature>
<dbReference type="Gene3D" id="3.90.76.10">
    <property type="entry name" value="Dipeptide-binding Protein, Domain 1"/>
    <property type="match status" value="1"/>
</dbReference>
<evidence type="ECO:0000313" key="5">
    <source>
        <dbReference type="EMBL" id="AHC73423.1"/>
    </source>
</evidence>
<comment type="subcellular location">
    <subcellularLocation>
        <location evidence="1">Periplasm</location>
    </subcellularLocation>
</comment>
<dbReference type="CDD" id="cd08502">
    <property type="entry name" value="PBP2_NikA_DppA_OppA_like_16"/>
    <property type="match status" value="1"/>
</dbReference>
<dbReference type="EMBL" id="CP006745">
    <property type="protein sequence ID" value="AHC73423.1"/>
    <property type="molecule type" value="Genomic_DNA"/>
</dbReference>
<dbReference type="Pfam" id="PF00496">
    <property type="entry name" value="SBP_bac_5"/>
    <property type="match status" value="1"/>
</dbReference>
<dbReference type="GO" id="GO:1904680">
    <property type="term" value="F:peptide transmembrane transporter activity"/>
    <property type="evidence" value="ECO:0007669"/>
    <property type="project" value="TreeGrafter"/>
</dbReference>
<evidence type="ECO:0000256" key="1">
    <source>
        <dbReference type="ARBA" id="ARBA00004418"/>
    </source>
</evidence>
<dbReference type="SUPFAM" id="SSF53850">
    <property type="entry name" value="Periplasmic binding protein-like II"/>
    <property type="match status" value="1"/>
</dbReference>
<dbReference type="InterPro" id="IPR030678">
    <property type="entry name" value="Peptide/Ni-bd"/>
</dbReference>
<dbReference type="OrthoDB" id="7232729at2"/>
<dbReference type="GO" id="GO:0030288">
    <property type="term" value="C:outer membrane-bounded periplasmic space"/>
    <property type="evidence" value="ECO:0007669"/>
    <property type="project" value="UniProtKB-ARBA"/>
</dbReference>
<dbReference type="PANTHER" id="PTHR30290">
    <property type="entry name" value="PERIPLASMIC BINDING COMPONENT OF ABC TRANSPORTER"/>
    <property type="match status" value="1"/>
</dbReference>
<dbReference type="InterPro" id="IPR000914">
    <property type="entry name" value="SBP_5_dom"/>
</dbReference>
<comment type="similarity">
    <text evidence="2">Belongs to the bacterial solute-binding protein 5 family.</text>
</comment>
<dbReference type="PATRIC" id="fig|1401328.3.peg.180"/>
<dbReference type="GO" id="GO:0015833">
    <property type="term" value="P:peptide transport"/>
    <property type="evidence" value="ECO:0007669"/>
    <property type="project" value="TreeGrafter"/>
</dbReference>
<protein>
    <submittedName>
        <fullName evidence="5">Putative oligopeptide/dipeptide ABC transporter</fullName>
    </submittedName>
</protein>
<proteinExistence type="inferred from homology"/>
<sequence>MNLRCTFPKKAAANTVAVAFVLLIFVCMQSKAYAEIILRAVMHSDLKIIDPIWTTAYMSTNYGYMVYDTLFAMDSKNIVHPQMVDTYVVSDDKLTYTLTLREGLKWHDGTPVTSDDCIASIKRWGYKDSMGQKLMEFIAKFNVVNNKTFEIKLKEPYGLVLDSLAKPSANVPFIMPKRVAAIPASEQITDYTGSGPFVFAFDEWRPGDVTVFKKFNGYVPRIEPADWGSGGKVVNVDRVEWHSIKDHQTAVTALIEGEVDYIESPPAELLPLFETEKNITTRILNPLGNQFMFRLNWLHPPFNNVKARRAALAAIDQLSFLQATVGNPKYYEECPAIFSCRSELATDKGANILMKSDIKLANKLLAESGYDGRPIVVMHSTDVDILNNLGPVVADKLRSAGFNVDLQAMDWQTIVARRAKRDKPADGGWNIFMTSWATADIMNPIVSAGLNASCDKAWFGWPCDDKVEQLRDRFVRATNREAQKSIAEELQVRAMEIVTHAHGGQYYRPSSWRNDKLSNVIGGPFPIFWNLTKAK</sequence>
<dbReference type="AlphaFoldDB" id="V9TUQ7"/>
<dbReference type="Proteomes" id="UP000018700">
    <property type="component" value="Chromosome"/>
</dbReference>
<evidence type="ECO:0000313" key="6">
    <source>
        <dbReference type="Proteomes" id="UP000018700"/>
    </source>
</evidence>
<dbReference type="GO" id="GO:0043190">
    <property type="term" value="C:ATP-binding cassette (ABC) transporter complex"/>
    <property type="evidence" value="ECO:0007669"/>
    <property type="project" value="InterPro"/>
</dbReference>
<dbReference type="InterPro" id="IPR039424">
    <property type="entry name" value="SBP_5"/>
</dbReference>
<dbReference type="RefSeq" id="WP_025300306.1">
    <property type="nucleotide sequence ID" value="NZ_CP006745.1"/>
</dbReference>